<dbReference type="PANTHER" id="PTHR38600">
    <property type="entry name" value="TRANSCRIPTIONAL REGULATORY PROTEIN"/>
    <property type="match status" value="1"/>
</dbReference>
<dbReference type="GO" id="GO:0003700">
    <property type="term" value="F:DNA-binding transcription factor activity"/>
    <property type="evidence" value="ECO:0007669"/>
    <property type="project" value="InterPro"/>
</dbReference>
<dbReference type="PANTHER" id="PTHR38600:SF1">
    <property type="entry name" value="TRANSCRIPTIONAL REGULATORY PROTEIN"/>
    <property type="match status" value="1"/>
</dbReference>
<comment type="caution">
    <text evidence="2">The sequence shown here is derived from an EMBL/GenBank/DDBJ whole genome shotgun (WGS) entry which is preliminary data.</text>
</comment>
<proteinExistence type="predicted"/>
<gene>
    <name evidence="2" type="ORF">IPP15_04635</name>
</gene>
<name>A0A9D7XP65_9BACT</name>
<evidence type="ECO:0000313" key="3">
    <source>
        <dbReference type="Proteomes" id="UP000808337"/>
    </source>
</evidence>
<dbReference type="CDD" id="cd00090">
    <property type="entry name" value="HTH_ARSR"/>
    <property type="match status" value="1"/>
</dbReference>
<dbReference type="InterPro" id="IPR036390">
    <property type="entry name" value="WH_DNA-bd_sf"/>
</dbReference>
<dbReference type="AlphaFoldDB" id="A0A9D7XP65"/>
<dbReference type="Proteomes" id="UP000808337">
    <property type="component" value="Unassembled WGS sequence"/>
</dbReference>
<dbReference type="PROSITE" id="PS50987">
    <property type="entry name" value="HTH_ARSR_2"/>
    <property type="match status" value="1"/>
</dbReference>
<protein>
    <submittedName>
        <fullName evidence="2">Helix-turn-helix transcriptional regulator</fullName>
    </submittedName>
</protein>
<dbReference type="InterPro" id="IPR001845">
    <property type="entry name" value="HTH_ArsR_DNA-bd_dom"/>
</dbReference>
<dbReference type="Gene3D" id="1.10.10.10">
    <property type="entry name" value="Winged helix-like DNA-binding domain superfamily/Winged helix DNA-binding domain"/>
    <property type="match status" value="1"/>
</dbReference>
<dbReference type="EMBL" id="JADKGY010000001">
    <property type="protein sequence ID" value="MBK9981701.1"/>
    <property type="molecule type" value="Genomic_DNA"/>
</dbReference>
<evidence type="ECO:0000313" key="2">
    <source>
        <dbReference type="EMBL" id="MBK9981701.1"/>
    </source>
</evidence>
<organism evidence="2 3">
    <name type="scientific">Candidatus Opimibacter skivensis</name>
    <dbReference type="NCBI Taxonomy" id="2982028"/>
    <lineage>
        <taxon>Bacteria</taxon>
        <taxon>Pseudomonadati</taxon>
        <taxon>Bacteroidota</taxon>
        <taxon>Saprospiria</taxon>
        <taxon>Saprospirales</taxon>
        <taxon>Saprospiraceae</taxon>
        <taxon>Candidatus Opimibacter</taxon>
    </lineage>
</organism>
<accession>A0A9D7XP65</accession>
<dbReference type="InterPro" id="IPR011991">
    <property type="entry name" value="ArsR-like_HTH"/>
</dbReference>
<sequence length="102" mass="11882">MAYSRQNLYSQQDQIASYFAKALSHSARLLLLSKLYLEGPSTAGNLAKLHPISVQAISQHLRILRKADLVISWEKFPNTFYKINKKNFNKMNRYLKAYLDQF</sequence>
<evidence type="ECO:0000259" key="1">
    <source>
        <dbReference type="PROSITE" id="PS50987"/>
    </source>
</evidence>
<reference evidence="2 3" key="1">
    <citation type="submission" date="2020-10" db="EMBL/GenBank/DDBJ databases">
        <title>Connecting structure to function with the recovery of over 1000 high-quality activated sludge metagenome-assembled genomes encoding full-length rRNA genes using long-read sequencing.</title>
        <authorList>
            <person name="Singleton C.M."/>
            <person name="Petriglieri F."/>
            <person name="Kristensen J.M."/>
            <person name="Kirkegaard R.H."/>
            <person name="Michaelsen T.Y."/>
            <person name="Andersen M.H."/>
            <person name="Karst S.M."/>
            <person name="Dueholm M.S."/>
            <person name="Nielsen P.H."/>
            <person name="Albertsen M."/>
        </authorList>
    </citation>
    <scope>NUCLEOTIDE SEQUENCE [LARGE SCALE GENOMIC DNA]</scope>
    <source>
        <strain evidence="2">Ribe_18-Q3-R11-54_MAXAC.273</strain>
    </source>
</reference>
<dbReference type="Pfam" id="PF01022">
    <property type="entry name" value="HTH_5"/>
    <property type="match status" value="1"/>
</dbReference>
<dbReference type="SUPFAM" id="SSF46785">
    <property type="entry name" value="Winged helix' DNA-binding domain"/>
    <property type="match status" value="1"/>
</dbReference>
<feature type="domain" description="HTH arsR-type" evidence="1">
    <location>
        <begin position="8"/>
        <end position="102"/>
    </location>
</feature>
<dbReference type="InterPro" id="IPR036388">
    <property type="entry name" value="WH-like_DNA-bd_sf"/>
</dbReference>
<dbReference type="SMART" id="SM00418">
    <property type="entry name" value="HTH_ARSR"/>
    <property type="match status" value="1"/>
</dbReference>